<comment type="caution">
    <text evidence="1">The sequence shown here is derived from an EMBL/GenBank/DDBJ whole genome shotgun (WGS) entry which is preliminary data.</text>
</comment>
<evidence type="ECO:0000313" key="2">
    <source>
        <dbReference type="Proteomes" id="UP001054252"/>
    </source>
</evidence>
<accession>A0AAV5MQU3</accession>
<organism evidence="1 2">
    <name type="scientific">Rubroshorea leprosula</name>
    <dbReference type="NCBI Taxonomy" id="152421"/>
    <lineage>
        <taxon>Eukaryota</taxon>
        <taxon>Viridiplantae</taxon>
        <taxon>Streptophyta</taxon>
        <taxon>Embryophyta</taxon>
        <taxon>Tracheophyta</taxon>
        <taxon>Spermatophyta</taxon>
        <taxon>Magnoliopsida</taxon>
        <taxon>eudicotyledons</taxon>
        <taxon>Gunneridae</taxon>
        <taxon>Pentapetalae</taxon>
        <taxon>rosids</taxon>
        <taxon>malvids</taxon>
        <taxon>Malvales</taxon>
        <taxon>Dipterocarpaceae</taxon>
        <taxon>Rubroshorea</taxon>
    </lineage>
</organism>
<name>A0AAV5MQU3_9ROSI</name>
<gene>
    <name evidence="1" type="ORF">SLEP1_g57882</name>
</gene>
<feature type="non-terminal residue" evidence="1">
    <location>
        <position position="8"/>
    </location>
</feature>
<reference evidence="1 2" key="1">
    <citation type="journal article" date="2021" name="Commun. Biol.">
        <title>The genome of Shorea leprosula (Dipterocarpaceae) highlights the ecological relevance of drought in aseasonal tropical rainforests.</title>
        <authorList>
            <person name="Ng K.K.S."/>
            <person name="Kobayashi M.J."/>
            <person name="Fawcett J.A."/>
            <person name="Hatakeyama M."/>
            <person name="Paape T."/>
            <person name="Ng C.H."/>
            <person name="Ang C.C."/>
            <person name="Tnah L.H."/>
            <person name="Lee C.T."/>
            <person name="Nishiyama T."/>
            <person name="Sese J."/>
            <person name="O'Brien M.J."/>
            <person name="Copetti D."/>
            <person name="Mohd Noor M.I."/>
            <person name="Ong R.C."/>
            <person name="Putra M."/>
            <person name="Sireger I.Z."/>
            <person name="Indrioko S."/>
            <person name="Kosugi Y."/>
            <person name="Izuno A."/>
            <person name="Isagi Y."/>
            <person name="Lee S.L."/>
            <person name="Shimizu K.K."/>
        </authorList>
    </citation>
    <scope>NUCLEOTIDE SEQUENCE [LARGE SCALE GENOMIC DNA]</scope>
    <source>
        <strain evidence="1">214</strain>
    </source>
</reference>
<protein>
    <submittedName>
        <fullName evidence="1">Uncharacterized protein</fullName>
    </submittedName>
</protein>
<keyword evidence="2" id="KW-1185">Reference proteome</keyword>
<sequence>MAAESTSK</sequence>
<dbReference type="Proteomes" id="UP001054252">
    <property type="component" value="Unassembled WGS sequence"/>
</dbReference>
<proteinExistence type="predicted"/>
<evidence type="ECO:0000313" key="1">
    <source>
        <dbReference type="EMBL" id="GKV51213.1"/>
    </source>
</evidence>
<dbReference type="EMBL" id="BPVZ01000457">
    <property type="protein sequence ID" value="GKV51213.1"/>
    <property type="molecule type" value="Genomic_DNA"/>
</dbReference>